<dbReference type="PANTHER" id="PTHR39321">
    <property type="entry name" value="NICOTINATE-NUCLEOTIDE ADENYLYLTRANSFERASE-RELATED"/>
    <property type="match status" value="1"/>
</dbReference>
<keyword evidence="8 10" id="KW-0520">NAD</keyword>
<protein>
    <recommendedName>
        <fullName evidence="10">Probable nicotinate-nucleotide adenylyltransferase</fullName>
        <ecNumber evidence="10">2.7.7.18</ecNumber>
    </recommendedName>
    <alternativeName>
        <fullName evidence="10">Deamido-NAD(+) diphosphorylase</fullName>
    </alternativeName>
    <alternativeName>
        <fullName evidence="10">Deamido-NAD(+) pyrophosphorylase</fullName>
    </alternativeName>
    <alternativeName>
        <fullName evidence="10">Nicotinate mononucleotide adenylyltransferase</fullName>
        <shortName evidence="10">NaMN adenylyltransferase</shortName>
    </alternativeName>
</protein>
<dbReference type="NCBIfam" id="TIGR00482">
    <property type="entry name" value="nicotinate (nicotinamide) nucleotide adenylyltransferase"/>
    <property type="match status" value="1"/>
</dbReference>
<keyword evidence="6 10" id="KW-0547">Nucleotide-binding</keyword>
<dbReference type="HAMAP" id="MF_00244">
    <property type="entry name" value="NaMN_adenylyltr"/>
    <property type="match status" value="1"/>
</dbReference>
<dbReference type="eggNOG" id="COG1057">
    <property type="taxonomic scope" value="Bacteria"/>
</dbReference>
<accession>E1L8U3</accession>
<comment type="caution">
    <text evidence="12">The sequence shown here is derived from an EMBL/GenBank/DDBJ whole genome shotgun (WGS) entry which is preliminary data.</text>
</comment>
<evidence type="ECO:0000256" key="2">
    <source>
        <dbReference type="ARBA" id="ARBA00005019"/>
    </source>
</evidence>
<reference evidence="12 13" key="1">
    <citation type="submission" date="2010-08" db="EMBL/GenBank/DDBJ databases">
        <authorList>
            <person name="Durkin A.S."/>
            <person name="Madupu R."/>
            <person name="Torralba M."/>
            <person name="Gillis M."/>
            <person name="Methe B."/>
            <person name="Sutton G."/>
            <person name="Nelson K.E."/>
        </authorList>
    </citation>
    <scope>NUCLEOTIDE SEQUENCE [LARGE SCALE GENOMIC DNA]</scope>
    <source>
        <strain evidence="12 13">ACS-049-V-Sch6</strain>
    </source>
</reference>
<dbReference type="CDD" id="cd02165">
    <property type="entry name" value="NMNAT"/>
    <property type="match status" value="1"/>
</dbReference>
<dbReference type="Proteomes" id="UP000004211">
    <property type="component" value="Unassembled WGS sequence"/>
</dbReference>
<comment type="pathway">
    <text evidence="2 10">Cofactor biosynthesis; NAD(+) biosynthesis; deamido-NAD(+) from nicotinate D-ribonucleotide: step 1/1.</text>
</comment>
<keyword evidence="7 10" id="KW-0067">ATP-binding</keyword>
<evidence type="ECO:0000256" key="9">
    <source>
        <dbReference type="ARBA" id="ARBA00048721"/>
    </source>
</evidence>
<evidence type="ECO:0000256" key="6">
    <source>
        <dbReference type="ARBA" id="ARBA00022741"/>
    </source>
</evidence>
<comment type="function">
    <text evidence="1 10">Catalyzes the reversible adenylation of nicotinate mononucleotide (NaMN) to nicotinic acid adenine dinucleotide (NaAD).</text>
</comment>
<evidence type="ECO:0000256" key="8">
    <source>
        <dbReference type="ARBA" id="ARBA00023027"/>
    </source>
</evidence>
<evidence type="ECO:0000259" key="11">
    <source>
        <dbReference type="Pfam" id="PF01467"/>
    </source>
</evidence>
<evidence type="ECO:0000256" key="3">
    <source>
        <dbReference type="ARBA" id="ARBA00022642"/>
    </source>
</evidence>
<evidence type="ECO:0000256" key="5">
    <source>
        <dbReference type="ARBA" id="ARBA00022695"/>
    </source>
</evidence>
<gene>
    <name evidence="10 12" type="primary">nadD</name>
    <name evidence="12" type="ORF">HMPREF9321_0173</name>
</gene>
<sequence length="229" mass="26542">MGIVCKSISIIYLNLYYSHKGCDLYMVEKRRIGIIGGTFNPIHLGHLMIAEVARESFHLEKVIFVPARIPPHKHNDVIDAKHRYAMTAAAVADNPYFEISDVEMRREGPSYTIDTIHHFKKIYGDSVSFYFIAGTDTIRDLPNWKFIDELLEHCHFIGAMRPDGSQVVDTTLELLGPKAKNRIHLMNVPEMKLSATYLRDRLRHGLTVRYMLPKCVVQYIEKYDIYRKE</sequence>
<evidence type="ECO:0000256" key="1">
    <source>
        <dbReference type="ARBA" id="ARBA00002324"/>
    </source>
</evidence>
<comment type="similarity">
    <text evidence="10">Belongs to the NadD family.</text>
</comment>
<dbReference type="Pfam" id="PF01467">
    <property type="entry name" value="CTP_transf_like"/>
    <property type="match status" value="1"/>
</dbReference>
<name>E1L8U3_9FIRM</name>
<dbReference type="EC" id="2.7.7.18" evidence="10"/>
<dbReference type="InterPro" id="IPR014729">
    <property type="entry name" value="Rossmann-like_a/b/a_fold"/>
</dbReference>
<keyword evidence="4 10" id="KW-0808">Transferase</keyword>
<evidence type="ECO:0000313" key="12">
    <source>
        <dbReference type="EMBL" id="EFL55247.1"/>
    </source>
</evidence>
<evidence type="ECO:0000256" key="10">
    <source>
        <dbReference type="HAMAP-Rule" id="MF_00244"/>
    </source>
</evidence>
<dbReference type="AlphaFoldDB" id="E1L8U3"/>
<comment type="catalytic activity">
    <reaction evidence="9 10">
        <text>nicotinate beta-D-ribonucleotide + ATP + H(+) = deamido-NAD(+) + diphosphate</text>
        <dbReference type="Rhea" id="RHEA:22860"/>
        <dbReference type="ChEBI" id="CHEBI:15378"/>
        <dbReference type="ChEBI" id="CHEBI:30616"/>
        <dbReference type="ChEBI" id="CHEBI:33019"/>
        <dbReference type="ChEBI" id="CHEBI:57502"/>
        <dbReference type="ChEBI" id="CHEBI:58437"/>
        <dbReference type="EC" id="2.7.7.18"/>
    </reaction>
</comment>
<dbReference type="SUPFAM" id="SSF52374">
    <property type="entry name" value="Nucleotidylyl transferase"/>
    <property type="match status" value="1"/>
</dbReference>
<organism evidence="12 13">
    <name type="scientific">Veillonella atypica ACS-049-V-Sch6</name>
    <dbReference type="NCBI Taxonomy" id="866776"/>
    <lineage>
        <taxon>Bacteria</taxon>
        <taxon>Bacillati</taxon>
        <taxon>Bacillota</taxon>
        <taxon>Negativicutes</taxon>
        <taxon>Veillonellales</taxon>
        <taxon>Veillonellaceae</taxon>
        <taxon>Veillonella</taxon>
    </lineage>
</organism>
<dbReference type="UniPathway" id="UPA00253">
    <property type="reaction ID" value="UER00332"/>
</dbReference>
<evidence type="ECO:0000256" key="7">
    <source>
        <dbReference type="ARBA" id="ARBA00022840"/>
    </source>
</evidence>
<dbReference type="Gene3D" id="3.40.50.620">
    <property type="entry name" value="HUPs"/>
    <property type="match status" value="1"/>
</dbReference>
<keyword evidence="5 10" id="KW-0548">Nucleotidyltransferase</keyword>
<keyword evidence="3 10" id="KW-0662">Pyridine nucleotide biosynthesis</keyword>
<evidence type="ECO:0000313" key="13">
    <source>
        <dbReference type="Proteomes" id="UP000004211"/>
    </source>
</evidence>
<dbReference type="GO" id="GO:0004515">
    <property type="term" value="F:nicotinate-nucleotide adenylyltransferase activity"/>
    <property type="evidence" value="ECO:0007669"/>
    <property type="project" value="UniProtKB-UniRule"/>
</dbReference>
<dbReference type="NCBIfam" id="NF000840">
    <property type="entry name" value="PRK00071.1-3"/>
    <property type="match status" value="1"/>
</dbReference>
<dbReference type="PANTHER" id="PTHR39321:SF3">
    <property type="entry name" value="PHOSPHOPANTETHEINE ADENYLYLTRANSFERASE"/>
    <property type="match status" value="1"/>
</dbReference>
<dbReference type="NCBIfam" id="TIGR00125">
    <property type="entry name" value="cyt_tran_rel"/>
    <property type="match status" value="1"/>
</dbReference>
<dbReference type="GO" id="GO:0009435">
    <property type="term" value="P:NAD+ biosynthetic process"/>
    <property type="evidence" value="ECO:0007669"/>
    <property type="project" value="UniProtKB-UniRule"/>
</dbReference>
<dbReference type="EMBL" id="AEDR01000063">
    <property type="protein sequence ID" value="EFL55247.1"/>
    <property type="molecule type" value="Genomic_DNA"/>
</dbReference>
<dbReference type="GO" id="GO:0005524">
    <property type="term" value="F:ATP binding"/>
    <property type="evidence" value="ECO:0007669"/>
    <property type="project" value="UniProtKB-KW"/>
</dbReference>
<feature type="domain" description="Cytidyltransferase-like" evidence="11">
    <location>
        <begin position="34"/>
        <end position="201"/>
    </location>
</feature>
<dbReference type="InterPro" id="IPR005248">
    <property type="entry name" value="NadD/NMNAT"/>
</dbReference>
<evidence type="ECO:0000256" key="4">
    <source>
        <dbReference type="ARBA" id="ARBA00022679"/>
    </source>
</evidence>
<proteinExistence type="inferred from homology"/>
<dbReference type="InterPro" id="IPR004821">
    <property type="entry name" value="Cyt_trans-like"/>
</dbReference>